<dbReference type="NCBIfam" id="TIGR02532">
    <property type="entry name" value="IV_pilin_GFxxxE"/>
    <property type="match status" value="1"/>
</dbReference>
<dbReference type="InterPro" id="IPR045584">
    <property type="entry name" value="Pilin-like"/>
</dbReference>
<dbReference type="Pfam" id="PF07963">
    <property type="entry name" value="N_methyl"/>
    <property type="match status" value="1"/>
</dbReference>
<evidence type="ECO:0000313" key="2">
    <source>
        <dbReference type="EMBL" id="TCP32968.1"/>
    </source>
</evidence>
<sequence>MPISRPTAKPAQAGFTLFEVMLVIAIVGVMLTLTVPRLNARIEAAQMTEAAERVAGRIRAAPLRAQLLGQPLTFDPGQAGAGAGLVLVPLDDGLAGWTWAYQGALSVSALGLCEPGAVTLRGAAGRARTIRVSPPFCATEIVPGGAAG</sequence>
<organism evidence="2 3">
    <name type="scientific">Rhodothalassium salexigens DSM 2132</name>
    <dbReference type="NCBI Taxonomy" id="1188247"/>
    <lineage>
        <taxon>Bacteria</taxon>
        <taxon>Pseudomonadati</taxon>
        <taxon>Pseudomonadota</taxon>
        <taxon>Alphaproteobacteria</taxon>
        <taxon>Rhodothalassiales</taxon>
        <taxon>Rhodothalassiaceae</taxon>
        <taxon>Rhodothalassium</taxon>
    </lineage>
</organism>
<comment type="caution">
    <text evidence="2">The sequence shown here is derived from an EMBL/GenBank/DDBJ whole genome shotgun (WGS) entry which is preliminary data.</text>
</comment>
<dbReference type="AlphaFoldDB" id="A0A4R2PES2"/>
<dbReference type="Gene3D" id="3.30.700.10">
    <property type="entry name" value="Glycoprotein, Type 4 Pilin"/>
    <property type="match status" value="1"/>
</dbReference>
<reference evidence="2 3" key="1">
    <citation type="submission" date="2019-03" db="EMBL/GenBank/DDBJ databases">
        <title>Genomic Encyclopedia of Type Strains, Phase IV (KMG-IV): sequencing the most valuable type-strain genomes for metagenomic binning, comparative biology and taxonomic classification.</title>
        <authorList>
            <person name="Goeker M."/>
        </authorList>
    </citation>
    <scope>NUCLEOTIDE SEQUENCE [LARGE SCALE GENOMIC DNA]</scope>
    <source>
        <strain evidence="2 3">DSM 2132</strain>
    </source>
</reference>
<dbReference type="RefSeq" id="WP_165878851.1">
    <property type="nucleotide sequence ID" value="NZ_JACIGF010000008.1"/>
</dbReference>
<dbReference type="EMBL" id="SLXO01000008">
    <property type="protein sequence ID" value="TCP32968.1"/>
    <property type="molecule type" value="Genomic_DNA"/>
</dbReference>
<feature type="transmembrane region" description="Helical" evidence="1">
    <location>
        <begin position="12"/>
        <end position="33"/>
    </location>
</feature>
<keyword evidence="3" id="KW-1185">Reference proteome</keyword>
<accession>A0A4R2PES2</accession>
<proteinExistence type="predicted"/>
<dbReference type="SUPFAM" id="SSF54523">
    <property type="entry name" value="Pili subunits"/>
    <property type="match status" value="1"/>
</dbReference>
<name>A0A4R2PES2_RHOSA</name>
<dbReference type="InterPro" id="IPR012902">
    <property type="entry name" value="N_methyl_site"/>
</dbReference>
<evidence type="ECO:0000313" key="3">
    <source>
        <dbReference type="Proteomes" id="UP000295399"/>
    </source>
</evidence>
<gene>
    <name evidence="2" type="ORF">EV659_10867</name>
</gene>
<keyword evidence="1" id="KW-0472">Membrane</keyword>
<keyword evidence="1" id="KW-1133">Transmembrane helix</keyword>
<dbReference type="InParanoid" id="A0A4R2PES2"/>
<protein>
    <submittedName>
        <fullName evidence="2">Prepilin-type N-terminal cleavage/methylation domain-containing protein</fullName>
    </submittedName>
</protein>
<dbReference type="Proteomes" id="UP000295399">
    <property type="component" value="Unassembled WGS sequence"/>
</dbReference>
<keyword evidence="1" id="KW-0812">Transmembrane</keyword>
<evidence type="ECO:0000256" key="1">
    <source>
        <dbReference type="SAM" id="Phobius"/>
    </source>
</evidence>